<organism evidence="2 3">
    <name type="scientific">Pseudomonas syringae pv. primulae</name>
    <dbReference type="NCBI Taxonomy" id="251707"/>
    <lineage>
        <taxon>Bacteria</taxon>
        <taxon>Pseudomonadati</taxon>
        <taxon>Pseudomonadota</taxon>
        <taxon>Gammaproteobacteria</taxon>
        <taxon>Pseudomonadales</taxon>
        <taxon>Pseudomonadaceae</taxon>
        <taxon>Pseudomonas</taxon>
    </lineage>
</organism>
<comment type="similarity">
    <text evidence="1">Belongs to the peptidase C56 family.</text>
</comment>
<dbReference type="Gene3D" id="3.40.50.880">
    <property type="match status" value="1"/>
</dbReference>
<dbReference type="InterPro" id="IPR029062">
    <property type="entry name" value="Class_I_gatase-like"/>
</dbReference>
<dbReference type="SUPFAM" id="SSF52317">
    <property type="entry name" value="Class I glutamine amidotransferase-like"/>
    <property type="match status" value="1"/>
</dbReference>
<dbReference type="EMBL" id="LJRC01000188">
    <property type="protein sequence ID" value="KPY34380.1"/>
    <property type="molecule type" value="Genomic_DNA"/>
</dbReference>
<comment type="catalytic activity">
    <reaction evidence="1">
        <text>glyoxal + H2O = glycolate + H(+)</text>
        <dbReference type="Rhea" id="RHEA:51672"/>
        <dbReference type="ChEBI" id="CHEBI:15377"/>
        <dbReference type="ChEBI" id="CHEBI:15378"/>
        <dbReference type="ChEBI" id="CHEBI:29805"/>
        <dbReference type="ChEBI" id="CHEBI:34779"/>
    </reaction>
</comment>
<protein>
    <recommendedName>
        <fullName evidence="1">Glyoxalase</fullName>
    </recommendedName>
</protein>
<dbReference type="PIRSF" id="PIRSF006320">
    <property type="entry name" value="Elb2"/>
    <property type="match status" value="1"/>
</dbReference>
<proteinExistence type="inferred from homology"/>
<keyword evidence="1" id="KW-0456">Lyase</keyword>
<reference evidence="2 3" key="1">
    <citation type="submission" date="2015-09" db="EMBL/GenBank/DDBJ databases">
        <title>Genome announcement of multiple Pseudomonas syringae strains.</title>
        <authorList>
            <person name="Thakur S."/>
            <person name="Wang P.W."/>
            <person name="Gong Y."/>
            <person name="Weir B.S."/>
            <person name="Guttman D.S."/>
        </authorList>
    </citation>
    <scope>NUCLEOTIDE SEQUENCE [LARGE SCALE GENOMIC DNA]</scope>
    <source>
        <strain evidence="2 3">ICMP3956</strain>
    </source>
</reference>
<comment type="caution">
    <text evidence="2">The sequence shown here is derived from an EMBL/GenBank/DDBJ whole genome shotgun (WGS) entry which is preliminary data.</text>
</comment>
<accession>A0A0P9YHU5</accession>
<comment type="function">
    <text evidence="1">Displays glyoxalase activity, catalyzing the conversion of glyoxal to glycolate.</text>
</comment>
<dbReference type="InterPro" id="IPR026041">
    <property type="entry name" value="ElbB"/>
</dbReference>
<dbReference type="CDD" id="cd03133">
    <property type="entry name" value="GATase1_ES1"/>
    <property type="match status" value="1"/>
</dbReference>
<dbReference type="NCBIfam" id="NF008747">
    <property type="entry name" value="PRK11780.1"/>
    <property type="match status" value="1"/>
</dbReference>
<sequence length="231" mass="24515">MRHDQGVEIMQKKVAVILSGCGVYDGAEIHESVLTLLRLDQRGAQVQCFAPNIAQHHVVNHLTGEDMPETRNVLVESARIARGEVKDLREADVNDFDALIVPGGFGSAKNLSDFAQQGQACQVNAELLALAEAFALAGKPVGLICITPALAAKIYGPGVICTIGNDPETAAAITKMGGAHQDCDVSEIVEDEARKLVSTPAYMVAKSISEAASGINKLVDRVLELTQEQDA</sequence>
<dbReference type="PANTHER" id="PTHR10224">
    <property type="entry name" value="ES1 PROTEIN HOMOLOG, MITOCHONDRIAL"/>
    <property type="match status" value="1"/>
</dbReference>
<gene>
    <name evidence="2" type="ORF">ALO52_03378</name>
</gene>
<dbReference type="PANTHER" id="PTHR10224:SF12">
    <property type="entry name" value="GLYOXALASE ELBB"/>
    <property type="match status" value="1"/>
</dbReference>
<dbReference type="PATRIC" id="fig|251707.3.peg.4450"/>
<name>A0A0P9YHU5_9PSED</name>
<dbReference type="AlphaFoldDB" id="A0A0P9YHU5"/>
<dbReference type="GO" id="GO:0016829">
    <property type="term" value="F:lyase activity"/>
    <property type="evidence" value="ECO:0007669"/>
    <property type="project" value="UniProtKB-UniRule"/>
</dbReference>
<evidence type="ECO:0000313" key="3">
    <source>
        <dbReference type="Proteomes" id="UP000050562"/>
    </source>
</evidence>
<evidence type="ECO:0000256" key="1">
    <source>
        <dbReference type="PIRNR" id="PIRNR006320"/>
    </source>
</evidence>
<evidence type="ECO:0000313" key="2">
    <source>
        <dbReference type="EMBL" id="KPY34380.1"/>
    </source>
</evidence>
<dbReference type="Proteomes" id="UP000050562">
    <property type="component" value="Unassembled WGS sequence"/>
</dbReference>